<dbReference type="OrthoDB" id="155250at2"/>
<evidence type="ECO:0000313" key="2">
    <source>
        <dbReference type="EMBL" id="RDU24754.1"/>
    </source>
</evidence>
<dbReference type="RefSeq" id="WP_115480986.1">
    <property type="nucleotide sequence ID" value="NZ_QRCT01000012.1"/>
</dbReference>
<reference evidence="2 3" key="1">
    <citation type="submission" date="2018-07" db="EMBL/GenBank/DDBJ databases">
        <title>Anaerosacharophilus polymeroproducens gen. nov. sp. nov., an anaerobic bacterium isolated from salt field.</title>
        <authorList>
            <person name="Kim W."/>
            <person name="Yang S.-H."/>
            <person name="Oh J."/>
            <person name="Lee J.-H."/>
            <person name="Kwon K.K."/>
        </authorList>
    </citation>
    <scope>NUCLEOTIDE SEQUENCE [LARGE SCALE GENOMIC DNA]</scope>
    <source>
        <strain evidence="2 3">MCWD5</strain>
    </source>
</reference>
<dbReference type="Pfam" id="PF01966">
    <property type="entry name" value="HD"/>
    <property type="match status" value="1"/>
</dbReference>
<dbReference type="InterPro" id="IPR003607">
    <property type="entry name" value="HD/PDEase_dom"/>
</dbReference>
<dbReference type="SUPFAM" id="SSF109604">
    <property type="entry name" value="HD-domain/PDEase-like"/>
    <property type="match status" value="1"/>
</dbReference>
<dbReference type="CDD" id="cd00077">
    <property type="entry name" value="HDc"/>
    <property type="match status" value="1"/>
</dbReference>
<proteinExistence type="predicted"/>
<dbReference type="Gene3D" id="1.10.3210.10">
    <property type="entry name" value="Hypothetical protein af1432"/>
    <property type="match status" value="1"/>
</dbReference>
<accession>A0A371AYS8</accession>
<dbReference type="Proteomes" id="UP000255036">
    <property type="component" value="Unassembled WGS sequence"/>
</dbReference>
<comment type="caution">
    <text evidence="2">The sequence shown here is derived from an EMBL/GenBank/DDBJ whole genome shotgun (WGS) entry which is preliminary data.</text>
</comment>
<dbReference type="InterPro" id="IPR006674">
    <property type="entry name" value="HD_domain"/>
</dbReference>
<sequence>MIHYYSGDPKRIQHFIKVHSFVKLLGEMEGLDIEKQNILEIAAIVHDIGIKAAEEKYGSCNGKLQEQEGPAIAEKILLELGYENHLVERVCYLVGHHHTYSNIDGLDYQILVEADFLVNLFEDKIEEAGIKKAYSNIFQTESGKLICREMFGL</sequence>
<organism evidence="2 3">
    <name type="scientific">Anaerosacchariphilus polymeriproducens</name>
    <dbReference type="NCBI Taxonomy" id="1812858"/>
    <lineage>
        <taxon>Bacteria</taxon>
        <taxon>Bacillati</taxon>
        <taxon>Bacillota</taxon>
        <taxon>Clostridia</taxon>
        <taxon>Lachnospirales</taxon>
        <taxon>Lachnospiraceae</taxon>
        <taxon>Anaerosacchariphilus</taxon>
    </lineage>
</organism>
<dbReference type="AlphaFoldDB" id="A0A371AYS8"/>
<gene>
    <name evidence="2" type="ORF">DWV06_03395</name>
</gene>
<keyword evidence="3" id="KW-1185">Reference proteome</keyword>
<dbReference type="EMBL" id="QRCT01000012">
    <property type="protein sequence ID" value="RDU24754.1"/>
    <property type="molecule type" value="Genomic_DNA"/>
</dbReference>
<name>A0A371AYS8_9FIRM</name>
<feature type="domain" description="HD" evidence="1">
    <location>
        <begin position="11"/>
        <end position="104"/>
    </location>
</feature>
<evidence type="ECO:0000259" key="1">
    <source>
        <dbReference type="Pfam" id="PF01966"/>
    </source>
</evidence>
<protein>
    <submittedName>
        <fullName evidence="2">HD domain-containing protein</fullName>
    </submittedName>
</protein>
<evidence type="ECO:0000313" key="3">
    <source>
        <dbReference type="Proteomes" id="UP000255036"/>
    </source>
</evidence>